<evidence type="ECO:0000313" key="3">
    <source>
        <dbReference type="Proteomes" id="UP000232638"/>
    </source>
</evidence>
<reference evidence="2 3" key="1">
    <citation type="submission" date="2017-03" db="EMBL/GenBank/DDBJ databases">
        <title>Complete genome sequence of Candidatus 'Thiodictyon syntrophicum' sp. nov. strain Cad16T, a photolithoautotroph purple sulfur bacterium isolated from an alpine meromictic lake.</title>
        <authorList>
            <person name="Luedin S.M."/>
            <person name="Pothier J.F."/>
            <person name="Danza F."/>
            <person name="Storelli N."/>
            <person name="Wittwer M."/>
            <person name="Tonolla M."/>
        </authorList>
    </citation>
    <scope>NUCLEOTIDE SEQUENCE [LARGE SCALE GENOMIC DNA]</scope>
    <source>
        <strain evidence="2 3">Cad16T</strain>
    </source>
</reference>
<keyword evidence="3" id="KW-1185">Reference proteome</keyword>
<organism evidence="2 3">
    <name type="scientific">Candidatus Thiodictyon syntrophicum</name>
    <dbReference type="NCBI Taxonomy" id="1166950"/>
    <lineage>
        <taxon>Bacteria</taxon>
        <taxon>Pseudomonadati</taxon>
        <taxon>Pseudomonadota</taxon>
        <taxon>Gammaproteobacteria</taxon>
        <taxon>Chromatiales</taxon>
        <taxon>Chromatiaceae</taxon>
        <taxon>Thiodictyon</taxon>
    </lineage>
</organism>
<protein>
    <submittedName>
        <fullName evidence="2">General secretion pathway protein GspH</fullName>
    </submittedName>
</protein>
<dbReference type="Pfam" id="PF07963">
    <property type="entry name" value="N_methyl"/>
    <property type="match status" value="1"/>
</dbReference>
<name>A0A2K8U4G3_9GAMM</name>
<sequence length="137" mass="14435">MSRRRQAGFSLLEVLVAFAILAVSLGVLMQIFSRATITTITTAQYSRAVALAQARLAAVGSAIALKEGPVSGDPEDGFAWQIGIVPVELGETPTASGLSDVAPAVTAYRVTVTALWQEGPRVRRLTLSTLRLGEPAQ</sequence>
<gene>
    <name evidence="2" type="ORF">THSYN_02490</name>
</gene>
<keyword evidence="1" id="KW-0812">Transmembrane</keyword>
<dbReference type="NCBIfam" id="TIGR02532">
    <property type="entry name" value="IV_pilin_GFxxxE"/>
    <property type="match status" value="1"/>
</dbReference>
<evidence type="ECO:0000256" key="1">
    <source>
        <dbReference type="SAM" id="Phobius"/>
    </source>
</evidence>
<dbReference type="PROSITE" id="PS00409">
    <property type="entry name" value="PROKAR_NTER_METHYL"/>
    <property type="match status" value="1"/>
</dbReference>
<keyword evidence="1" id="KW-1133">Transmembrane helix</keyword>
<proteinExistence type="predicted"/>
<dbReference type="AlphaFoldDB" id="A0A2K8U4G3"/>
<dbReference type="InterPro" id="IPR012902">
    <property type="entry name" value="N_methyl_site"/>
</dbReference>
<accession>A0A2K8U4G3</accession>
<feature type="transmembrane region" description="Helical" evidence="1">
    <location>
        <begin position="12"/>
        <end position="32"/>
    </location>
</feature>
<dbReference type="Proteomes" id="UP000232638">
    <property type="component" value="Chromosome"/>
</dbReference>
<evidence type="ECO:0000313" key="2">
    <source>
        <dbReference type="EMBL" id="AUB79941.1"/>
    </source>
</evidence>
<dbReference type="RefSeq" id="WP_100917751.1">
    <property type="nucleotide sequence ID" value="NZ_CP020370.1"/>
</dbReference>
<dbReference type="OrthoDB" id="7864109at2"/>
<dbReference type="KEGG" id="tsy:THSYN_02490"/>
<keyword evidence="1" id="KW-0472">Membrane</keyword>
<dbReference type="EMBL" id="CP020370">
    <property type="protein sequence ID" value="AUB79941.1"/>
    <property type="molecule type" value="Genomic_DNA"/>
</dbReference>